<dbReference type="GO" id="GO:0010608">
    <property type="term" value="P:post-transcriptional regulation of gene expression"/>
    <property type="evidence" value="ECO:0007669"/>
    <property type="project" value="TreeGrafter"/>
</dbReference>
<dbReference type="Gene3D" id="1.25.10.10">
    <property type="entry name" value="Leucine-rich Repeat Variant"/>
    <property type="match status" value="2"/>
</dbReference>
<evidence type="ECO:0000256" key="1">
    <source>
        <dbReference type="ARBA" id="ARBA00022737"/>
    </source>
</evidence>
<dbReference type="PROSITE" id="PS50302">
    <property type="entry name" value="PUM"/>
    <property type="match status" value="4"/>
</dbReference>
<comment type="caution">
    <text evidence="5">The sequence shown here is derived from an EMBL/GenBank/DDBJ whole genome shotgun (WGS) entry which is preliminary data.</text>
</comment>
<feature type="compositionally biased region" description="Low complexity" evidence="3">
    <location>
        <begin position="981"/>
        <end position="990"/>
    </location>
</feature>
<proteinExistence type="predicted"/>
<protein>
    <recommendedName>
        <fullName evidence="4">PUM-HD domain-containing protein</fullName>
    </recommendedName>
</protein>
<feature type="compositionally biased region" description="Low complexity" evidence="3">
    <location>
        <begin position="529"/>
        <end position="546"/>
    </location>
</feature>
<dbReference type="AlphaFoldDB" id="A0A1Y1WER9"/>
<evidence type="ECO:0000313" key="5">
    <source>
        <dbReference type="EMBL" id="ORX71983.1"/>
    </source>
</evidence>
<dbReference type="PANTHER" id="PTHR12537">
    <property type="entry name" value="RNA BINDING PROTEIN PUMILIO-RELATED"/>
    <property type="match status" value="1"/>
</dbReference>
<feature type="compositionally biased region" description="Low complexity" evidence="3">
    <location>
        <begin position="54"/>
        <end position="71"/>
    </location>
</feature>
<feature type="repeat" description="Pumilio" evidence="2">
    <location>
        <begin position="576"/>
        <end position="611"/>
    </location>
</feature>
<dbReference type="PROSITE" id="PS50303">
    <property type="entry name" value="PUM_HD"/>
    <property type="match status" value="1"/>
</dbReference>
<dbReference type="OrthoDB" id="668540at2759"/>
<keyword evidence="1" id="KW-0677">Repeat</keyword>
<dbReference type="STRING" id="61395.A0A1Y1WER9"/>
<dbReference type="GeneID" id="63806823"/>
<dbReference type="GO" id="GO:0003729">
    <property type="term" value="F:mRNA binding"/>
    <property type="evidence" value="ECO:0007669"/>
    <property type="project" value="TreeGrafter"/>
</dbReference>
<dbReference type="SUPFAM" id="SSF48371">
    <property type="entry name" value="ARM repeat"/>
    <property type="match status" value="1"/>
</dbReference>
<feature type="region of interest" description="Disordered" evidence="3">
    <location>
        <begin position="1"/>
        <end position="131"/>
    </location>
</feature>
<feature type="compositionally biased region" description="Polar residues" evidence="3">
    <location>
        <begin position="260"/>
        <end position="283"/>
    </location>
</feature>
<dbReference type="RefSeq" id="XP_040745407.1">
    <property type="nucleotide sequence ID" value="XM_040890175.1"/>
</dbReference>
<feature type="compositionally biased region" description="Low complexity" evidence="3">
    <location>
        <begin position="8"/>
        <end position="38"/>
    </location>
</feature>
<evidence type="ECO:0000256" key="2">
    <source>
        <dbReference type="PROSITE-ProRule" id="PRU00317"/>
    </source>
</evidence>
<dbReference type="InterPro" id="IPR011989">
    <property type="entry name" value="ARM-like"/>
</dbReference>
<keyword evidence="6" id="KW-1185">Reference proteome</keyword>
<gene>
    <name evidence="5" type="ORF">DL89DRAFT_291239</name>
</gene>
<feature type="region of interest" description="Disordered" evidence="3">
    <location>
        <begin position="963"/>
        <end position="1001"/>
    </location>
</feature>
<dbReference type="SMART" id="SM00025">
    <property type="entry name" value="Pumilio"/>
    <property type="match status" value="4"/>
</dbReference>
<sequence length="1001" mass="105285">MNGGLGEPAAAPAQVAAAHSSSSTATSSAAGTSQAQQPHVKHTSIFELGGEPFSESAGTSGSSSRLSRIVGSGNGTGALPSTTSPIGTHPLGTIGSPHNLYGAGDGGGPAKRQSQSRLNSNNGPGMLDTRPSMFDAIQSQQASPNGTTAQAGFGDFSFVKSLPVSRRNSREFQNLWQELEGFSINDSAPHPVDLASRLSGFDGSSIAARNSSGAFRNATGGPMALGASPKLPHGLLDDDMLATHSSSALKDSGARGSAPPLSNSALGNGNTVGSSSIDLTQPGMQQLAGGSTFGVGGRPNYSVGYPHDTSSHLPNLGNVTAALDSLGQQRSNKTDILLGEGGPSRDNRLYDANRGVNLIRNASTPVLNAKQYQVRQSVDELALLQGQTRNGAGYPNDITPGMAPGGYDMSGFGYGGRLQGSGLQLNQVVEAAAGYGVSGNSRMQGGYQYLVGASGMIGGVNGGRNPAFVGGTPSGTATPLMNGYNMQTPLGMGAAGAYAGAIGPQSAQSSVPQTPYPHHQMSSHIHLHPQQQQQQQQQQQPSQDRQPGQHHPTFMAKQHRKPESEVNRFANTTLEELKDNIFTVCKDQHGCRFLQKKLEDGQESHVRMIFEEVSPHFSGLMTDPFGKLPPQRTQIVTSVAPELYLSNQEQIDAIIEALRNSCLNRLSKKDNQFIYDSVAANCNEVGDASPRLLRSAAQKAQLVKEVIANALTLVQDPFGNYVVQYVLDLNNTEFSEPLIKKFIGHICGLSVQKFSSNVMEKCIRLASTSTRRALVAPILQRDKLDTLMRDSYGNYVVQTALDFADPQQRMEIIDAIRPLLPTIRHTPYGKRIYTKLQRDGFVSAVPSAAGSRHASPTLGPSIASHSAAAIASMPLYSPAAGHAPVNGGPMAAIGSAVSRGVSPIGNLGHHQSISQSRMYMPAGGIAPLDHPSNYHQPGMYGSGYKVGHPVDANVVHMYQPTGHIMSPPASGTPYERPPVTSPNSSSSVSVAINGPASKHKN</sequence>
<reference evidence="5 6" key="1">
    <citation type="submission" date="2016-07" db="EMBL/GenBank/DDBJ databases">
        <title>Pervasive Adenine N6-methylation of Active Genes in Fungi.</title>
        <authorList>
            <consortium name="DOE Joint Genome Institute"/>
            <person name="Mondo S.J."/>
            <person name="Dannebaum R.O."/>
            <person name="Kuo R.C."/>
            <person name="Labutti K."/>
            <person name="Haridas S."/>
            <person name="Kuo A."/>
            <person name="Salamov A."/>
            <person name="Ahrendt S.R."/>
            <person name="Lipzen A."/>
            <person name="Sullivan W."/>
            <person name="Andreopoulos W.B."/>
            <person name="Clum A."/>
            <person name="Lindquist E."/>
            <person name="Daum C."/>
            <person name="Ramamoorthy G.K."/>
            <person name="Gryganskyi A."/>
            <person name="Culley D."/>
            <person name="Magnuson J.K."/>
            <person name="James T.Y."/>
            <person name="O'Malley M.A."/>
            <person name="Stajich J.E."/>
            <person name="Spatafora J.W."/>
            <person name="Visel A."/>
            <person name="Grigoriev I.V."/>
        </authorList>
    </citation>
    <scope>NUCLEOTIDE SEQUENCE [LARGE SCALE GENOMIC DNA]</scope>
    <source>
        <strain evidence="5 6">ATCC 12442</strain>
    </source>
</reference>
<dbReference type="InterPro" id="IPR033133">
    <property type="entry name" value="PUM-HD"/>
</dbReference>
<dbReference type="EMBL" id="MCFD01000003">
    <property type="protein sequence ID" value="ORX71983.1"/>
    <property type="molecule type" value="Genomic_DNA"/>
</dbReference>
<organism evidence="5 6">
    <name type="scientific">Linderina pennispora</name>
    <dbReference type="NCBI Taxonomy" id="61395"/>
    <lineage>
        <taxon>Eukaryota</taxon>
        <taxon>Fungi</taxon>
        <taxon>Fungi incertae sedis</taxon>
        <taxon>Zoopagomycota</taxon>
        <taxon>Kickxellomycotina</taxon>
        <taxon>Kickxellomycetes</taxon>
        <taxon>Kickxellales</taxon>
        <taxon>Kickxellaceae</taxon>
        <taxon>Linderina</taxon>
    </lineage>
</organism>
<dbReference type="GO" id="GO:0005737">
    <property type="term" value="C:cytoplasm"/>
    <property type="evidence" value="ECO:0007669"/>
    <property type="project" value="TreeGrafter"/>
</dbReference>
<feature type="repeat" description="Pumilio" evidence="2">
    <location>
        <begin position="741"/>
        <end position="776"/>
    </location>
</feature>
<evidence type="ECO:0000256" key="3">
    <source>
        <dbReference type="SAM" id="MobiDB-lite"/>
    </source>
</evidence>
<feature type="compositionally biased region" description="Polar residues" evidence="3">
    <location>
        <begin position="112"/>
        <end position="123"/>
    </location>
</feature>
<evidence type="ECO:0000259" key="4">
    <source>
        <dbReference type="PROSITE" id="PS50303"/>
    </source>
</evidence>
<accession>A0A1Y1WER9</accession>
<dbReference type="Pfam" id="PF00806">
    <property type="entry name" value="PUF"/>
    <property type="match status" value="4"/>
</dbReference>
<dbReference type="PANTHER" id="PTHR12537:SF13">
    <property type="entry name" value="PUMILIO HOMOLOGY DOMAIN FAMILY MEMBER 4"/>
    <property type="match status" value="1"/>
</dbReference>
<evidence type="ECO:0000313" key="6">
    <source>
        <dbReference type="Proteomes" id="UP000193922"/>
    </source>
</evidence>
<name>A0A1Y1WER9_9FUNG</name>
<feature type="repeat" description="Pumilio" evidence="2">
    <location>
        <begin position="777"/>
        <end position="814"/>
    </location>
</feature>
<dbReference type="InterPro" id="IPR001313">
    <property type="entry name" value="Pumilio_RNA-bd_rpt"/>
</dbReference>
<dbReference type="InterPro" id="IPR016024">
    <property type="entry name" value="ARM-type_fold"/>
</dbReference>
<dbReference type="Proteomes" id="UP000193922">
    <property type="component" value="Unassembled WGS sequence"/>
</dbReference>
<feature type="repeat" description="Pumilio" evidence="2">
    <location>
        <begin position="705"/>
        <end position="740"/>
    </location>
</feature>
<feature type="region of interest" description="Disordered" evidence="3">
    <location>
        <begin position="504"/>
        <end position="564"/>
    </location>
</feature>
<feature type="region of interest" description="Disordered" evidence="3">
    <location>
        <begin position="246"/>
        <end position="283"/>
    </location>
</feature>
<feature type="domain" description="PUM-HD" evidence="4">
    <location>
        <begin position="507"/>
        <end position="840"/>
    </location>
</feature>